<evidence type="ECO:0000256" key="1">
    <source>
        <dbReference type="ARBA" id="ARBA00009981"/>
    </source>
</evidence>
<dbReference type="EMBL" id="POUD01000298">
    <property type="protein sequence ID" value="PZG07345.1"/>
    <property type="molecule type" value="Genomic_DNA"/>
</dbReference>
<evidence type="ECO:0000313" key="2">
    <source>
        <dbReference type="EMBL" id="PZG07345.1"/>
    </source>
</evidence>
<accession>A0A2W2DQD2</accession>
<keyword evidence="3" id="KW-1185">Reference proteome</keyword>
<protein>
    <recommendedName>
        <fullName evidence="4">Type II toxin-antitoxin system prevent-host-death family antitoxin</fullName>
    </recommendedName>
</protein>
<dbReference type="InterPro" id="IPR036165">
    <property type="entry name" value="YefM-like_sf"/>
</dbReference>
<dbReference type="OrthoDB" id="965929at2"/>
<reference evidence="2 3" key="1">
    <citation type="submission" date="2018-01" db="EMBL/GenBank/DDBJ databases">
        <title>Draft genome sequence of Nonomuraea sp. KC333.</title>
        <authorList>
            <person name="Sahin N."/>
            <person name="Saygin H."/>
            <person name="Ay H."/>
        </authorList>
    </citation>
    <scope>NUCLEOTIDE SEQUENCE [LARGE SCALE GENOMIC DNA]</scope>
    <source>
        <strain evidence="2 3">KC333</strain>
    </source>
</reference>
<proteinExistence type="inferred from homology"/>
<comment type="caution">
    <text evidence="2">The sequence shown here is derived from an EMBL/GenBank/DDBJ whole genome shotgun (WGS) entry which is preliminary data.</text>
</comment>
<comment type="similarity">
    <text evidence="1">Belongs to the phD/YefM antitoxin family.</text>
</comment>
<evidence type="ECO:0000313" key="3">
    <source>
        <dbReference type="Proteomes" id="UP000249304"/>
    </source>
</evidence>
<dbReference type="NCBIfam" id="TIGR01552">
    <property type="entry name" value="phd_fam"/>
    <property type="match status" value="1"/>
</dbReference>
<organism evidence="2 3">
    <name type="scientific">Nonomuraea aridisoli</name>
    <dbReference type="NCBI Taxonomy" id="2070368"/>
    <lineage>
        <taxon>Bacteria</taxon>
        <taxon>Bacillati</taxon>
        <taxon>Actinomycetota</taxon>
        <taxon>Actinomycetes</taxon>
        <taxon>Streptosporangiales</taxon>
        <taxon>Streptosporangiaceae</taxon>
        <taxon>Nonomuraea</taxon>
    </lineage>
</organism>
<name>A0A2W2DQD2_9ACTN</name>
<dbReference type="SUPFAM" id="SSF143120">
    <property type="entry name" value="YefM-like"/>
    <property type="match status" value="2"/>
</dbReference>
<gene>
    <name evidence="2" type="ORF">C1J01_40875</name>
</gene>
<evidence type="ECO:0008006" key="4">
    <source>
        <dbReference type="Google" id="ProtNLM"/>
    </source>
</evidence>
<dbReference type="Gene3D" id="3.40.1620.10">
    <property type="entry name" value="YefM-like domain"/>
    <property type="match status" value="1"/>
</dbReference>
<dbReference type="AlphaFoldDB" id="A0A2W2DQD2"/>
<sequence length="191" mass="20470">MCKAACEFTVRRLTVFVMIDMERPSFDELEARYGPPVGVEDARARWGSLVRAARDGTTTLITRERWEWAALVPLSQVSGVLSGLPVLSLSTARAKLGDLVRQAAQPYDEGPVLLTRHRSPVAALISARRLLGRPATRRRPAAEELLAEGRTITLAGGPLGGITAIARDRDGEVVATGSGDTAAEALRSLGE</sequence>
<dbReference type="Proteomes" id="UP000249304">
    <property type="component" value="Unassembled WGS sequence"/>
</dbReference>